<keyword evidence="5" id="KW-1185">Reference proteome</keyword>
<sequence>MFRGRDGAILLFNGSDPNPVSIWTVMKGGSISFLERDDKSLLPLAYVNGSYEYVVFDPSSDETHERSAEGLAGNEETALGLVDKVDVDGARVRVYVNADEPLQFERRAGFANGDVIRVTLKYEDLHRHCFTCKRISHEEGTCQELSETQKEKNRLARIEQKVKEEKATREVFSFPSRYGHGSVRSPDRNRLPVKQYGRYEPRDHQGAYARRGERSPQDLRGRIIGRREAESKNVWNRLEKNSVSNDPRDRARYHPYHRGKEYDYSKREDERTRSRVLSGHSNWNNKDKMVQLSVHPLDSQSVSRYSPRRRTSPDSQRTLTVNYVGQRDRGFNRDLPRVSPLRDNREWRPVRQSQGGDKTSLGEVTESGEKEKEAERRRIEKGKGIAIEPPSNQERTSHGRGKLIIREPAINNNPERVQRSTGVVIAGQSETRVLEVSGRVQGGNVDDGIGKEKEQTKSTEGAETSAHVPEQGPEEDEEYMDDEAFEKMVEFYTDPDPGLDEEMLNVDDLMEEEQELERKEKERESLIKERELQQNTEGRETRGERGEEDRRGQQTRKAVGKRSPSVAATNLSRAGATVAGETNNRNQEGSLQREGKRKKVPKSPEIKDTTTLRERRAPRETRCQVDASWTQEGAKMGLGFVVLEGDRKCLMGLQNWTKAPSPLHAEAEGLVWAMKAMIRQGKRTMHFETDCAQLVSVIQNSEDWPAMASVVEDINIESLLFECFSIAYIPRGMNQRADCLAKAARARIEPLDCICVETPVWLAHVASLLE</sequence>
<dbReference type="CDD" id="cd06222">
    <property type="entry name" value="RNase_H_like"/>
    <property type="match status" value="1"/>
</dbReference>
<feature type="compositionally biased region" description="Basic and acidic residues" evidence="1">
    <location>
        <begin position="448"/>
        <end position="457"/>
    </location>
</feature>
<reference evidence="4 5" key="1">
    <citation type="submission" date="2021-03" db="EMBL/GenBank/DDBJ databases">
        <authorList>
            <person name="King G.J."/>
            <person name="Bancroft I."/>
            <person name="Baten A."/>
            <person name="Bloomfield J."/>
            <person name="Borpatragohain P."/>
            <person name="He Z."/>
            <person name="Irish N."/>
            <person name="Irwin J."/>
            <person name="Liu K."/>
            <person name="Mauleon R.P."/>
            <person name="Moore J."/>
            <person name="Morris R."/>
            <person name="Ostergaard L."/>
            <person name="Wang B."/>
            <person name="Wells R."/>
        </authorList>
    </citation>
    <scope>NUCLEOTIDE SEQUENCE [LARGE SCALE GENOMIC DNA]</scope>
    <source>
        <strain evidence="4">R-o-18</strain>
        <tissue evidence="4">Leaf</tissue>
    </source>
</reference>
<feature type="compositionally biased region" description="Basic and acidic residues" evidence="1">
    <location>
        <begin position="516"/>
        <end position="552"/>
    </location>
</feature>
<accession>A0ABQ7L7H3</accession>
<name>A0ABQ7L7H3_BRACM</name>
<organism evidence="4 5">
    <name type="scientific">Brassica rapa subsp. trilocularis</name>
    <dbReference type="NCBI Taxonomy" id="1813537"/>
    <lineage>
        <taxon>Eukaryota</taxon>
        <taxon>Viridiplantae</taxon>
        <taxon>Streptophyta</taxon>
        <taxon>Embryophyta</taxon>
        <taxon>Tracheophyta</taxon>
        <taxon>Spermatophyta</taxon>
        <taxon>Magnoliopsida</taxon>
        <taxon>eudicotyledons</taxon>
        <taxon>Gunneridae</taxon>
        <taxon>Pentapetalae</taxon>
        <taxon>rosids</taxon>
        <taxon>malvids</taxon>
        <taxon>Brassicales</taxon>
        <taxon>Brassicaceae</taxon>
        <taxon>Brassiceae</taxon>
        <taxon>Brassica</taxon>
    </lineage>
</organism>
<feature type="region of interest" description="Disordered" evidence="1">
    <location>
        <begin position="176"/>
        <end position="225"/>
    </location>
</feature>
<dbReference type="Pfam" id="PF14392">
    <property type="entry name" value="zf-CCHC_4"/>
    <property type="match status" value="1"/>
</dbReference>
<dbReference type="InterPro" id="IPR012337">
    <property type="entry name" value="RNaseH-like_sf"/>
</dbReference>
<dbReference type="Pfam" id="PF13456">
    <property type="entry name" value="RVT_3"/>
    <property type="match status" value="1"/>
</dbReference>
<protein>
    <recommendedName>
        <fullName evidence="6">RNase H type-1 domain-containing protein</fullName>
    </recommendedName>
</protein>
<dbReference type="SUPFAM" id="SSF53098">
    <property type="entry name" value="Ribonuclease H-like"/>
    <property type="match status" value="1"/>
</dbReference>
<dbReference type="Gene3D" id="3.30.420.10">
    <property type="entry name" value="Ribonuclease H-like superfamily/Ribonuclease H"/>
    <property type="match status" value="1"/>
</dbReference>
<comment type="caution">
    <text evidence="4">The sequence shown here is derived from an EMBL/GenBank/DDBJ whole genome shotgun (WGS) entry which is preliminary data.</text>
</comment>
<dbReference type="InterPro" id="IPR025836">
    <property type="entry name" value="Zn_knuckle_CX2CX4HX4C"/>
</dbReference>
<evidence type="ECO:0000313" key="4">
    <source>
        <dbReference type="EMBL" id="KAG5382515.1"/>
    </source>
</evidence>
<feature type="compositionally biased region" description="Acidic residues" evidence="1">
    <location>
        <begin position="497"/>
        <end position="515"/>
    </location>
</feature>
<dbReference type="PANTHER" id="PTHR34146">
    <property type="entry name" value="POLYNUCLEOTIDYL TRANSFERASE, RIBONUCLEASE H-LIKE SUPERFAMILY PROTEIN-RELATED"/>
    <property type="match status" value="1"/>
</dbReference>
<dbReference type="InterPro" id="IPR044730">
    <property type="entry name" value="RNase_H-like_dom_plant"/>
</dbReference>
<feature type="compositionally biased region" description="Basic and acidic residues" evidence="1">
    <location>
        <begin position="326"/>
        <end position="349"/>
    </location>
</feature>
<feature type="compositionally biased region" description="Basic and acidic residues" evidence="1">
    <location>
        <begin position="246"/>
        <end position="273"/>
    </location>
</feature>
<evidence type="ECO:0000259" key="3">
    <source>
        <dbReference type="Pfam" id="PF14392"/>
    </source>
</evidence>
<feature type="domain" description="Zinc knuckle CX2CX4HX4C" evidence="3">
    <location>
        <begin position="99"/>
        <end position="143"/>
    </location>
</feature>
<gene>
    <name evidence="4" type="primary">A09g501920.1_BraROA</name>
    <name evidence="4" type="ORF">IGI04_033985</name>
</gene>
<dbReference type="PANTHER" id="PTHR34146:SF3">
    <property type="entry name" value="POLYNUCLEOTIDYL TRANSFERASE, RIBONUCLEASE H-LIKE SUPERFAMILY PROTEIN"/>
    <property type="match status" value="1"/>
</dbReference>
<feature type="compositionally biased region" description="Polar residues" evidence="1">
    <location>
        <begin position="313"/>
        <end position="323"/>
    </location>
</feature>
<evidence type="ECO:0000256" key="1">
    <source>
        <dbReference type="SAM" id="MobiDB-lite"/>
    </source>
</evidence>
<feature type="compositionally biased region" description="Basic and acidic residues" evidence="1">
    <location>
        <begin position="197"/>
        <end position="225"/>
    </location>
</feature>
<evidence type="ECO:0008006" key="6">
    <source>
        <dbReference type="Google" id="ProtNLM"/>
    </source>
</evidence>
<evidence type="ECO:0000313" key="5">
    <source>
        <dbReference type="Proteomes" id="UP000823674"/>
    </source>
</evidence>
<feature type="domain" description="RNase H type-1" evidence="2">
    <location>
        <begin position="625"/>
        <end position="744"/>
    </location>
</feature>
<dbReference type="InterPro" id="IPR002156">
    <property type="entry name" value="RNaseH_domain"/>
</dbReference>
<feature type="compositionally biased region" description="Acidic residues" evidence="1">
    <location>
        <begin position="472"/>
        <end position="484"/>
    </location>
</feature>
<feature type="region of interest" description="Disordered" evidence="1">
    <location>
        <begin position="240"/>
        <end position="400"/>
    </location>
</feature>
<feature type="compositionally biased region" description="Basic and acidic residues" evidence="1">
    <location>
        <begin position="367"/>
        <end position="383"/>
    </location>
</feature>
<proteinExistence type="predicted"/>
<feature type="compositionally biased region" description="Polar residues" evidence="1">
    <location>
        <begin position="580"/>
        <end position="590"/>
    </location>
</feature>
<evidence type="ECO:0000259" key="2">
    <source>
        <dbReference type="Pfam" id="PF13456"/>
    </source>
</evidence>
<dbReference type="InterPro" id="IPR036397">
    <property type="entry name" value="RNaseH_sf"/>
</dbReference>
<dbReference type="EMBL" id="JADBGQ010000008">
    <property type="protein sequence ID" value="KAG5382515.1"/>
    <property type="molecule type" value="Genomic_DNA"/>
</dbReference>
<dbReference type="Proteomes" id="UP000823674">
    <property type="component" value="Chromosome A09"/>
</dbReference>
<feature type="region of interest" description="Disordered" evidence="1">
    <location>
        <begin position="440"/>
        <end position="609"/>
    </location>
</feature>